<evidence type="ECO:0000256" key="5">
    <source>
        <dbReference type="ARBA" id="ARBA00012518"/>
    </source>
</evidence>
<evidence type="ECO:0000313" key="21">
    <source>
        <dbReference type="EMBL" id="MFC4028457.1"/>
    </source>
</evidence>
<dbReference type="RefSeq" id="WP_290236373.1">
    <property type="nucleotide sequence ID" value="NZ_JAUFPZ010000002.1"/>
</dbReference>
<evidence type="ECO:0000256" key="12">
    <source>
        <dbReference type="ARBA" id="ARBA00022960"/>
    </source>
</evidence>
<evidence type="ECO:0000256" key="18">
    <source>
        <dbReference type="ARBA" id="ARBA00048914"/>
    </source>
</evidence>
<evidence type="ECO:0000256" key="3">
    <source>
        <dbReference type="ARBA" id="ARBA00004496"/>
    </source>
</evidence>
<keyword evidence="13 19" id="KW-0573">Peptidoglycan synthesis</keyword>
<dbReference type="Gene3D" id="3.90.78.10">
    <property type="entry name" value="UDP-N-acetylenolpyruvoylglucosamine reductase, C-terminal domain"/>
    <property type="match status" value="1"/>
</dbReference>
<protein>
    <recommendedName>
        <fullName evidence="6 19">UDP-N-acetylenolpyruvoylglucosamine reductase</fullName>
        <ecNumber evidence="5 19">1.3.1.98</ecNumber>
    </recommendedName>
    <alternativeName>
        <fullName evidence="17 19">UDP-N-acetylmuramate dehydrogenase</fullName>
    </alternativeName>
</protein>
<dbReference type="Proteomes" id="UP001595793">
    <property type="component" value="Unassembled WGS sequence"/>
</dbReference>
<keyword evidence="10 19" id="KW-0274">FAD</keyword>
<evidence type="ECO:0000256" key="8">
    <source>
        <dbReference type="ARBA" id="ARBA00022618"/>
    </source>
</evidence>
<comment type="catalytic activity">
    <reaction evidence="18 19">
        <text>UDP-N-acetyl-alpha-D-muramate + NADP(+) = UDP-N-acetyl-3-O-(1-carboxyvinyl)-alpha-D-glucosamine + NADPH + H(+)</text>
        <dbReference type="Rhea" id="RHEA:12248"/>
        <dbReference type="ChEBI" id="CHEBI:15378"/>
        <dbReference type="ChEBI" id="CHEBI:57783"/>
        <dbReference type="ChEBI" id="CHEBI:58349"/>
        <dbReference type="ChEBI" id="CHEBI:68483"/>
        <dbReference type="ChEBI" id="CHEBI:70757"/>
        <dbReference type="EC" id="1.3.1.98"/>
    </reaction>
</comment>
<evidence type="ECO:0000256" key="6">
    <source>
        <dbReference type="ARBA" id="ARBA00015188"/>
    </source>
</evidence>
<keyword evidence="11 19" id="KW-0521">NADP</keyword>
<keyword evidence="9 19" id="KW-0285">Flavoprotein</keyword>
<sequence>MRDFVNFDLTNYNSYRLKAVCERAFFPDSHEDIRTLFSNKSKKKILIGSGHNIILSKKKYREDFVVFSGNYDKIELIGEDQLICQAGANMKQLTAFALEHSLSGLEVFYDIPSSLGGAVVMNAGASGEDMNGLIVKVWYYNPDTDEIECKDKSEIGFEYRNSFFQRNPHMIVCKALLKLVKNDKLAIEKKMLEIEKKRWAKQPRDFPNSGSVFKRPPNKFVGPMIEELGLKGYRIGGAMVSNKHAGFIVNYDNATGEDIINLIKYVQNQVLTKFEVNLEIEQRII</sequence>
<evidence type="ECO:0000256" key="1">
    <source>
        <dbReference type="ARBA" id="ARBA00001974"/>
    </source>
</evidence>
<comment type="caution">
    <text evidence="21">The sequence shown here is derived from an EMBL/GenBank/DDBJ whole genome shotgun (WGS) entry which is preliminary data.</text>
</comment>
<feature type="active site" description="Proton donor" evidence="19">
    <location>
        <position position="211"/>
    </location>
</feature>
<dbReference type="Pfam" id="PF02873">
    <property type="entry name" value="MurB_C"/>
    <property type="match status" value="1"/>
</dbReference>
<evidence type="ECO:0000256" key="17">
    <source>
        <dbReference type="ARBA" id="ARBA00031026"/>
    </source>
</evidence>
<evidence type="ECO:0000256" key="15">
    <source>
        <dbReference type="ARBA" id="ARBA00023306"/>
    </source>
</evidence>
<keyword evidence="7 19" id="KW-0963">Cytoplasm</keyword>
<evidence type="ECO:0000259" key="20">
    <source>
        <dbReference type="PROSITE" id="PS51387"/>
    </source>
</evidence>
<dbReference type="PROSITE" id="PS51387">
    <property type="entry name" value="FAD_PCMH"/>
    <property type="match status" value="1"/>
</dbReference>
<comment type="subcellular location">
    <subcellularLocation>
        <location evidence="3 19">Cytoplasm</location>
    </subcellularLocation>
</comment>
<proteinExistence type="inferred from homology"/>
<evidence type="ECO:0000256" key="4">
    <source>
        <dbReference type="ARBA" id="ARBA00004752"/>
    </source>
</evidence>
<keyword evidence="15 19" id="KW-0131">Cell cycle</keyword>
<dbReference type="Gene3D" id="3.30.465.10">
    <property type="match status" value="1"/>
</dbReference>
<dbReference type="InterPro" id="IPR011601">
    <property type="entry name" value="MurB_C"/>
</dbReference>
<gene>
    <name evidence="19 21" type="primary">murB</name>
    <name evidence="21" type="ORF">ACFOS1_13635</name>
</gene>
<dbReference type="SUPFAM" id="SSF56176">
    <property type="entry name" value="FAD-binding/transporter-associated domain-like"/>
    <property type="match status" value="1"/>
</dbReference>
<evidence type="ECO:0000256" key="19">
    <source>
        <dbReference type="HAMAP-Rule" id="MF_00037"/>
    </source>
</evidence>
<keyword evidence="16 19" id="KW-0961">Cell wall biogenesis/degradation</keyword>
<dbReference type="HAMAP" id="MF_00037">
    <property type="entry name" value="MurB"/>
    <property type="match status" value="1"/>
</dbReference>
<evidence type="ECO:0000256" key="2">
    <source>
        <dbReference type="ARBA" id="ARBA00003921"/>
    </source>
</evidence>
<evidence type="ECO:0000256" key="10">
    <source>
        <dbReference type="ARBA" id="ARBA00022827"/>
    </source>
</evidence>
<evidence type="ECO:0000256" key="7">
    <source>
        <dbReference type="ARBA" id="ARBA00022490"/>
    </source>
</evidence>
<evidence type="ECO:0000313" key="22">
    <source>
        <dbReference type="Proteomes" id="UP001595793"/>
    </source>
</evidence>
<accession>A0ABV8HC86</accession>
<reference evidence="22" key="1">
    <citation type="journal article" date="2019" name="Int. J. Syst. Evol. Microbiol.">
        <title>The Global Catalogue of Microorganisms (GCM) 10K type strain sequencing project: providing services to taxonomists for standard genome sequencing and annotation.</title>
        <authorList>
            <consortium name="The Broad Institute Genomics Platform"/>
            <consortium name="The Broad Institute Genome Sequencing Center for Infectious Disease"/>
            <person name="Wu L."/>
            <person name="Ma J."/>
        </authorList>
    </citation>
    <scope>NUCLEOTIDE SEQUENCE [LARGE SCALE GENOMIC DNA]</scope>
    <source>
        <strain evidence="22">CECT 9128</strain>
    </source>
</reference>
<evidence type="ECO:0000256" key="11">
    <source>
        <dbReference type="ARBA" id="ARBA00022857"/>
    </source>
</evidence>
<dbReference type="InterPro" id="IPR016167">
    <property type="entry name" value="FAD-bd_PCMH_sub1"/>
</dbReference>
<feature type="active site" evidence="19">
    <location>
        <position position="160"/>
    </location>
</feature>
<evidence type="ECO:0000256" key="16">
    <source>
        <dbReference type="ARBA" id="ARBA00023316"/>
    </source>
</evidence>
<keyword evidence="12 19" id="KW-0133">Cell shape</keyword>
<evidence type="ECO:0000256" key="14">
    <source>
        <dbReference type="ARBA" id="ARBA00023002"/>
    </source>
</evidence>
<evidence type="ECO:0000256" key="9">
    <source>
        <dbReference type="ARBA" id="ARBA00022630"/>
    </source>
</evidence>
<feature type="active site" evidence="19">
    <location>
        <position position="281"/>
    </location>
</feature>
<keyword evidence="14 19" id="KW-0560">Oxidoreductase</keyword>
<keyword evidence="8 19" id="KW-0132">Cell division</keyword>
<keyword evidence="22" id="KW-1185">Reference proteome</keyword>
<dbReference type="InterPro" id="IPR036318">
    <property type="entry name" value="FAD-bd_PCMH-like_sf"/>
</dbReference>
<dbReference type="Gene3D" id="3.30.43.10">
    <property type="entry name" value="Uridine Diphospho-n-acetylenolpyruvylglucosamine Reductase, domain 2"/>
    <property type="match status" value="1"/>
</dbReference>
<dbReference type="GO" id="GO:0008762">
    <property type="term" value="F:UDP-N-acetylmuramate dehydrogenase activity"/>
    <property type="evidence" value="ECO:0007669"/>
    <property type="project" value="UniProtKB-EC"/>
</dbReference>
<dbReference type="EMBL" id="JBHSAS010000009">
    <property type="protein sequence ID" value="MFC4028457.1"/>
    <property type="molecule type" value="Genomic_DNA"/>
</dbReference>
<dbReference type="InterPro" id="IPR016166">
    <property type="entry name" value="FAD-bd_PCMH"/>
</dbReference>
<dbReference type="Pfam" id="PF01565">
    <property type="entry name" value="FAD_binding_4"/>
    <property type="match status" value="1"/>
</dbReference>
<organism evidence="21 22">
    <name type="scientific">Zunongwangia endophytica</name>
    <dbReference type="NCBI Taxonomy" id="1808945"/>
    <lineage>
        <taxon>Bacteria</taxon>
        <taxon>Pseudomonadati</taxon>
        <taxon>Bacteroidota</taxon>
        <taxon>Flavobacteriia</taxon>
        <taxon>Flavobacteriales</taxon>
        <taxon>Flavobacteriaceae</taxon>
        <taxon>Zunongwangia</taxon>
    </lineage>
</organism>
<evidence type="ECO:0000256" key="13">
    <source>
        <dbReference type="ARBA" id="ARBA00022984"/>
    </source>
</evidence>
<dbReference type="InterPro" id="IPR016169">
    <property type="entry name" value="FAD-bd_PCMH_sub2"/>
</dbReference>
<dbReference type="EC" id="1.3.1.98" evidence="5 19"/>
<dbReference type="InterPro" id="IPR006094">
    <property type="entry name" value="Oxid_FAD_bind_N"/>
</dbReference>
<dbReference type="PANTHER" id="PTHR21071">
    <property type="entry name" value="UDP-N-ACETYLENOLPYRUVOYLGLUCOSAMINE REDUCTASE"/>
    <property type="match status" value="1"/>
</dbReference>
<comment type="similarity">
    <text evidence="19">Belongs to the MurB family.</text>
</comment>
<dbReference type="NCBIfam" id="TIGR00179">
    <property type="entry name" value="murB"/>
    <property type="match status" value="1"/>
</dbReference>
<name>A0ABV8HC86_9FLAO</name>
<comment type="pathway">
    <text evidence="4 19">Cell wall biogenesis; peptidoglycan biosynthesis.</text>
</comment>
<dbReference type="InterPro" id="IPR036635">
    <property type="entry name" value="MurB_C_sf"/>
</dbReference>
<comment type="function">
    <text evidence="2 19">Cell wall formation.</text>
</comment>
<dbReference type="InterPro" id="IPR003170">
    <property type="entry name" value="MurB"/>
</dbReference>
<feature type="domain" description="FAD-binding PCMH-type" evidence="20">
    <location>
        <begin position="17"/>
        <end position="182"/>
    </location>
</feature>
<dbReference type="PANTHER" id="PTHR21071:SF4">
    <property type="entry name" value="UDP-N-ACETYLENOLPYRUVOYLGLUCOSAMINE REDUCTASE"/>
    <property type="match status" value="1"/>
</dbReference>
<dbReference type="SUPFAM" id="SSF56194">
    <property type="entry name" value="Uridine diphospho-N-Acetylenolpyruvylglucosamine reductase, MurB, C-terminal domain"/>
    <property type="match status" value="1"/>
</dbReference>
<comment type="cofactor">
    <cofactor evidence="1 19">
        <name>FAD</name>
        <dbReference type="ChEBI" id="CHEBI:57692"/>
    </cofactor>
</comment>